<gene>
    <name evidence="1" type="ORF">F7R13_32235</name>
</gene>
<reference evidence="1 2" key="1">
    <citation type="submission" date="2019-09" db="EMBL/GenBank/DDBJ databases">
        <title>Draft genome sequences of 48 bacterial type strains from the CCUG.</title>
        <authorList>
            <person name="Tunovic T."/>
            <person name="Pineiro-Iglesias B."/>
            <person name="Unosson C."/>
            <person name="Inganas E."/>
            <person name="Ohlen M."/>
            <person name="Cardew S."/>
            <person name="Jensie-Markopoulos S."/>
            <person name="Salva-Serra F."/>
            <person name="Jaen-Luchoro D."/>
            <person name="Karlsson R."/>
            <person name="Svensson-Stadler L."/>
            <person name="Chun J."/>
            <person name="Moore E."/>
        </authorList>
    </citation>
    <scope>NUCLEOTIDE SEQUENCE [LARGE SCALE GENOMIC DNA]</scope>
    <source>
        <strain evidence="1 2">CCUG 65687</strain>
    </source>
</reference>
<name>A0A6L3N670_9BURK</name>
<dbReference type="Proteomes" id="UP000473571">
    <property type="component" value="Unassembled WGS sequence"/>
</dbReference>
<dbReference type="AlphaFoldDB" id="A0A6L3N670"/>
<evidence type="ECO:0000313" key="1">
    <source>
        <dbReference type="EMBL" id="KAB0645323.1"/>
    </source>
</evidence>
<evidence type="ECO:0000313" key="2">
    <source>
        <dbReference type="Proteomes" id="UP000473571"/>
    </source>
</evidence>
<proteinExistence type="predicted"/>
<dbReference type="EMBL" id="VZOL01000953">
    <property type="protein sequence ID" value="KAB0645323.1"/>
    <property type="molecule type" value="Genomic_DNA"/>
</dbReference>
<comment type="caution">
    <text evidence="1">The sequence shown here is derived from an EMBL/GenBank/DDBJ whole genome shotgun (WGS) entry which is preliminary data.</text>
</comment>
<accession>A0A6L3N670</accession>
<protein>
    <submittedName>
        <fullName evidence="1">Uncharacterized protein</fullName>
    </submittedName>
</protein>
<organism evidence="1 2">
    <name type="scientific">Burkholderia territorii</name>
    <dbReference type="NCBI Taxonomy" id="1503055"/>
    <lineage>
        <taxon>Bacteria</taxon>
        <taxon>Pseudomonadati</taxon>
        <taxon>Pseudomonadota</taxon>
        <taxon>Betaproteobacteria</taxon>
        <taxon>Burkholderiales</taxon>
        <taxon>Burkholderiaceae</taxon>
        <taxon>Burkholderia</taxon>
        <taxon>Burkholderia cepacia complex</taxon>
    </lineage>
</organism>
<sequence length="182" mass="18873">MPDIAPEASCPASGFSMPAAGAAIDAAIWAGLPPAASACMTADAVGAILPTTGFAADAICIAPDVSAPASGDDPADSATPTLPGISFMGPLAFLFLVTATHAARFYCTACRSEMIISKLTFAGICFFEFFRDLRNSIRQYNGIGANRYFPLDICLFCGGDYLSLQTSGAIITARLTPVHTFN</sequence>